<dbReference type="AlphaFoldDB" id="A0A1H9SWL8"/>
<gene>
    <name evidence="10" type="ORF">SAMN05443377_11663</name>
</gene>
<dbReference type="EMBL" id="FOGZ01000016">
    <property type="protein sequence ID" value="SER89311.1"/>
    <property type="molecule type" value="Genomic_DNA"/>
</dbReference>
<dbReference type="OrthoDB" id="7058816at2"/>
<evidence type="ECO:0000256" key="6">
    <source>
        <dbReference type="ARBA" id="ARBA00022692"/>
    </source>
</evidence>
<evidence type="ECO:0000256" key="4">
    <source>
        <dbReference type="ARBA" id="ARBA00022597"/>
    </source>
</evidence>
<evidence type="ECO:0000256" key="5">
    <source>
        <dbReference type="ARBA" id="ARBA00022683"/>
    </source>
</evidence>
<feature type="transmembrane region" description="Helical" evidence="9">
    <location>
        <begin position="31"/>
        <end position="60"/>
    </location>
</feature>
<evidence type="ECO:0000256" key="7">
    <source>
        <dbReference type="ARBA" id="ARBA00022989"/>
    </source>
</evidence>
<evidence type="ECO:0000256" key="8">
    <source>
        <dbReference type="ARBA" id="ARBA00023136"/>
    </source>
</evidence>
<keyword evidence="11" id="KW-1185">Reference proteome</keyword>
<comment type="subcellular location">
    <subcellularLocation>
        <location evidence="1">Cell membrane</location>
        <topology evidence="1">Multi-pass membrane protein</topology>
    </subcellularLocation>
</comment>
<dbReference type="GO" id="GO:0005886">
    <property type="term" value="C:plasma membrane"/>
    <property type="evidence" value="ECO:0007669"/>
    <property type="project" value="UniProtKB-SubCell"/>
</dbReference>
<dbReference type="PANTHER" id="PTHR32502">
    <property type="entry name" value="N-ACETYLGALACTOSAMINE PERMEASE II COMPONENT-RELATED"/>
    <property type="match status" value="1"/>
</dbReference>
<dbReference type="Proteomes" id="UP000198815">
    <property type="component" value="Unassembled WGS sequence"/>
</dbReference>
<evidence type="ECO:0000256" key="2">
    <source>
        <dbReference type="ARBA" id="ARBA00022448"/>
    </source>
</evidence>
<dbReference type="GO" id="GO:0016740">
    <property type="term" value="F:transferase activity"/>
    <property type="evidence" value="ECO:0007669"/>
    <property type="project" value="UniProtKB-KW"/>
</dbReference>
<evidence type="ECO:0000256" key="1">
    <source>
        <dbReference type="ARBA" id="ARBA00004651"/>
    </source>
</evidence>
<proteinExistence type="predicted"/>
<dbReference type="InterPro" id="IPR050303">
    <property type="entry name" value="GatZ_KbaZ_carbometab"/>
</dbReference>
<keyword evidence="5" id="KW-0598">Phosphotransferase system</keyword>
<dbReference type="GO" id="GO:0009401">
    <property type="term" value="P:phosphoenolpyruvate-dependent sugar phosphotransferase system"/>
    <property type="evidence" value="ECO:0007669"/>
    <property type="project" value="UniProtKB-KW"/>
</dbReference>
<evidence type="ECO:0000313" key="11">
    <source>
        <dbReference type="Proteomes" id="UP000198815"/>
    </source>
</evidence>
<keyword evidence="6 9" id="KW-0812">Transmembrane</keyword>
<dbReference type="InterPro" id="IPR004700">
    <property type="entry name" value="PTS_IIC_man"/>
</dbReference>
<name>A0A1H9SWL8_9ACTN</name>
<keyword evidence="10" id="KW-0808">Transferase</keyword>
<keyword evidence="7 9" id="KW-1133">Transmembrane helix</keyword>
<feature type="transmembrane region" description="Helical" evidence="9">
    <location>
        <begin position="239"/>
        <end position="261"/>
    </location>
</feature>
<keyword evidence="4" id="KW-0762">Sugar transport</keyword>
<dbReference type="Pfam" id="PF03609">
    <property type="entry name" value="EII-Sor"/>
    <property type="match status" value="1"/>
</dbReference>
<feature type="non-terminal residue" evidence="10">
    <location>
        <position position="321"/>
    </location>
</feature>
<dbReference type="PROSITE" id="PS51106">
    <property type="entry name" value="PTS_EIIC_TYPE_4"/>
    <property type="match status" value="1"/>
</dbReference>
<organism evidence="10 11">
    <name type="scientific">Propionibacterium cyclohexanicum</name>
    <dbReference type="NCBI Taxonomy" id="64702"/>
    <lineage>
        <taxon>Bacteria</taxon>
        <taxon>Bacillati</taxon>
        <taxon>Actinomycetota</taxon>
        <taxon>Actinomycetes</taxon>
        <taxon>Propionibacteriales</taxon>
        <taxon>Propionibacteriaceae</taxon>
        <taxon>Propionibacterium</taxon>
    </lineage>
</organism>
<sequence>MFLDALIVGLVTSFAKFIDWWGLTNQLARPIFIVPVLGLCLGHPTQGIILGASLELIFLGNVSLGGVMPSDITLGAIFGAAFAMISGADTATSIAIAVPVSLLGTLLFNLMEMVISALVPVFEGFIHKKNFRAYNRLYWAQFAGYQFAWFLLGFITILAGAQAITRFVQWLPDWLQSSMTVASTMLPAVGLALLLKMLWQRSLAPYFFLGFGLGAFFLYDKVSSGTAASDGKVTVVGVPTNMMSLITIAFFGFVIAALVVMSELKSAKDKQNASRAAVATSAGTSDGEDFWLFIDEGVGHVARSGGASVWGEGSRSSEDGG</sequence>
<feature type="transmembrane region" description="Helical" evidence="9">
    <location>
        <begin position="147"/>
        <end position="168"/>
    </location>
</feature>
<keyword evidence="2" id="KW-0813">Transport</keyword>
<feature type="transmembrane region" description="Helical" evidence="9">
    <location>
        <begin position="106"/>
        <end position="126"/>
    </location>
</feature>
<evidence type="ECO:0000256" key="9">
    <source>
        <dbReference type="SAM" id="Phobius"/>
    </source>
</evidence>
<feature type="transmembrane region" description="Helical" evidence="9">
    <location>
        <begin position="72"/>
        <end position="100"/>
    </location>
</feature>
<dbReference type="STRING" id="64702.SAMN05443377_11663"/>
<evidence type="ECO:0000313" key="10">
    <source>
        <dbReference type="EMBL" id="SER89311.1"/>
    </source>
</evidence>
<dbReference type="PANTHER" id="PTHR32502:SF8">
    <property type="entry name" value="N-ACETYLGALACTOSAMINE PERMEASE IIC COMPONENT 1"/>
    <property type="match status" value="1"/>
</dbReference>
<protein>
    <submittedName>
        <fullName evidence="10">Phosphotransferase system, mannose/fructose/N-acetylgalactosamine-specific component IIC</fullName>
    </submittedName>
</protein>
<feature type="transmembrane region" description="Helical" evidence="9">
    <location>
        <begin position="174"/>
        <end position="195"/>
    </location>
</feature>
<keyword evidence="8 9" id="KW-0472">Membrane</keyword>
<accession>A0A1H9SWL8</accession>
<evidence type="ECO:0000256" key="3">
    <source>
        <dbReference type="ARBA" id="ARBA00022475"/>
    </source>
</evidence>
<dbReference type="RefSeq" id="WP_091970085.1">
    <property type="nucleotide sequence ID" value="NZ_FOGZ01000016.1"/>
</dbReference>
<reference evidence="10 11" key="1">
    <citation type="submission" date="2016-10" db="EMBL/GenBank/DDBJ databases">
        <authorList>
            <person name="de Groot N.N."/>
        </authorList>
    </citation>
    <scope>NUCLEOTIDE SEQUENCE [LARGE SCALE GENOMIC DNA]</scope>
    <source>
        <strain evidence="10 11">DSM 16859</strain>
    </source>
</reference>
<feature type="transmembrane region" description="Helical" evidence="9">
    <location>
        <begin position="202"/>
        <end position="219"/>
    </location>
</feature>
<keyword evidence="3" id="KW-1003">Cell membrane</keyword>